<evidence type="ECO:0000313" key="2">
    <source>
        <dbReference type="EMBL" id="KAJ5150882.1"/>
    </source>
</evidence>
<name>A0A9W9HMF6_9EURO</name>
<keyword evidence="3" id="KW-1185">Reference proteome</keyword>
<dbReference type="GO" id="GO:0008168">
    <property type="term" value="F:methyltransferase activity"/>
    <property type="evidence" value="ECO:0007669"/>
    <property type="project" value="InterPro"/>
</dbReference>
<dbReference type="GeneID" id="81431434"/>
<feature type="domain" description="Ribosomal RNA methyltransferase FtsJ" evidence="1">
    <location>
        <begin position="11"/>
        <end position="203"/>
    </location>
</feature>
<dbReference type="SUPFAM" id="SSF53335">
    <property type="entry name" value="S-adenosyl-L-methionine-dependent methyltransferases"/>
    <property type="match status" value="1"/>
</dbReference>
<dbReference type="Pfam" id="PF01728">
    <property type="entry name" value="FtsJ"/>
    <property type="match status" value="1"/>
</dbReference>
<comment type="caution">
    <text evidence="2">The sequence shown here is derived from an EMBL/GenBank/DDBJ whole genome shotgun (WGS) entry which is preliminary data.</text>
</comment>
<dbReference type="EMBL" id="JAPQKN010000008">
    <property type="protein sequence ID" value="KAJ5150882.1"/>
    <property type="molecule type" value="Genomic_DNA"/>
</dbReference>
<evidence type="ECO:0000313" key="3">
    <source>
        <dbReference type="Proteomes" id="UP001149163"/>
    </source>
</evidence>
<sequence length="277" mass="31254">MQRIGEELQLATKAFTISGAQGNPPRILDMCMAPGGFLKTALTHNPGSYALAFSLPHSNGGHKSFIPREFNVEKRFLDVTMLAADMGMESIDNAHEDAGNFLPRQFISHQPFDLVICDGQVLRTHIRASYRERREAKRLTTTQLALGLQNLKPGGTMVVLLHKIEAWDTANLIREFSEFASVRLLKPKKGHANRSSFYMVATNIRSQGPEAVRAVAKWKRIWRSATFDSDEEYQEELWNGEPPVEDFLRDFGPQLAALGEDIWKVQAEALARAWFVR</sequence>
<reference evidence="2" key="2">
    <citation type="journal article" date="2023" name="IMA Fungus">
        <title>Comparative genomic study of the Penicillium genus elucidates a diverse pangenome and 15 lateral gene transfer events.</title>
        <authorList>
            <person name="Petersen C."/>
            <person name="Sorensen T."/>
            <person name="Nielsen M.R."/>
            <person name="Sondergaard T.E."/>
            <person name="Sorensen J.L."/>
            <person name="Fitzpatrick D.A."/>
            <person name="Frisvad J.C."/>
            <person name="Nielsen K.L."/>
        </authorList>
    </citation>
    <scope>NUCLEOTIDE SEQUENCE</scope>
    <source>
        <strain evidence="2">IBT 26290</strain>
    </source>
</reference>
<gene>
    <name evidence="2" type="ORF">N7482_010134</name>
</gene>
<proteinExistence type="predicted"/>
<dbReference type="AlphaFoldDB" id="A0A9W9HMF6"/>
<dbReference type="Gene3D" id="3.40.50.150">
    <property type="entry name" value="Vaccinia Virus protein VP39"/>
    <property type="match status" value="1"/>
</dbReference>
<dbReference type="OrthoDB" id="417125at2759"/>
<reference evidence="2" key="1">
    <citation type="submission" date="2022-11" db="EMBL/GenBank/DDBJ databases">
        <authorList>
            <person name="Petersen C."/>
        </authorList>
    </citation>
    <scope>NUCLEOTIDE SEQUENCE</scope>
    <source>
        <strain evidence="2">IBT 26290</strain>
    </source>
</reference>
<dbReference type="GO" id="GO:0032259">
    <property type="term" value="P:methylation"/>
    <property type="evidence" value="ECO:0007669"/>
    <property type="project" value="InterPro"/>
</dbReference>
<dbReference type="RefSeq" id="XP_056538215.1">
    <property type="nucleotide sequence ID" value="XM_056692258.1"/>
</dbReference>
<dbReference type="InterPro" id="IPR029063">
    <property type="entry name" value="SAM-dependent_MTases_sf"/>
</dbReference>
<accession>A0A9W9HMF6</accession>
<evidence type="ECO:0000259" key="1">
    <source>
        <dbReference type="Pfam" id="PF01728"/>
    </source>
</evidence>
<organism evidence="2 3">
    <name type="scientific">Penicillium canariense</name>
    <dbReference type="NCBI Taxonomy" id="189055"/>
    <lineage>
        <taxon>Eukaryota</taxon>
        <taxon>Fungi</taxon>
        <taxon>Dikarya</taxon>
        <taxon>Ascomycota</taxon>
        <taxon>Pezizomycotina</taxon>
        <taxon>Eurotiomycetes</taxon>
        <taxon>Eurotiomycetidae</taxon>
        <taxon>Eurotiales</taxon>
        <taxon>Aspergillaceae</taxon>
        <taxon>Penicillium</taxon>
    </lineage>
</organism>
<protein>
    <recommendedName>
        <fullName evidence="1">Ribosomal RNA methyltransferase FtsJ domain-containing protein</fullName>
    </recommendedName>
</protein>
<dbReference type="InterPro" id="IPR002877">
    <property type="entry name" value="RNA_MeTrfase_FtsJ_dom"/>
</dbReference>
<dbReference type="Proteomes" id="UP001149163">
    <property type="component" value="Unassembled WGS sequence"/>
</dbReference>